<gene>
    <name evidence="2" type="ORF">BYL167_LOCUS31151</name>
    <name evidence="1" type="ORF">GIL414_LOCUS27648</name>
</gene>
<evidence type="ECO:0000313" key="2">
    <source>
        <dbReference type="EMBL" id="CAF4391104.1"/>
    </source>
</evidence>
<dbReference type="Proteomes" id="UP000681967">
    <property type="component" value="Unassembled WGS sequence"/>
</dbReference>
<dbReference type="Proteomes" id="UP000681720">
    <property type="component" value="Unassembled WGS sequence"/>
</dbReference>
<reference evidence="2" key="1">
    <citation type="submission" date="2021-02" db="EMBL/GenBank/DDBJ databases">
        <authorList>
            <person name="Nowell W R."/>
        </authorList>
    </citation>
    <scope>NUCLEOTIDE SEQUENCE</scope>
</reference>
<accession>A0A8S2VGA9</accession>
<comment type="caution">
    <text evidence="2">The sequence shown here is derived from an EMBL/GenBank/DDBJ whole genome shotgun (WGS) entry which is preliminary data.</text>
</comment>
<proteinExistence type="predicted"/>
<evidence type="ECO:0000313" key="1">
    <source>
        <dbReference type="EMBL" id="CAF4343477.1"/>
    </source>
</evidence>
<dbReference type="EMBL" id="CAJOBJ010044518">
    <property type="protein sequence ID" value="CAF4343477.1"/>
    <property type="molecule type" value="Genomic_DNA"/>
</dbReference>
<dbReference type="AlphaFoldDB" id="A0A8S2VGA9"/>
<name>A0A8S2VGA9_9BILA</name>
<dbReference type="EMBL" id="CAJOBH010053747">
    <property type="protein sequence ID" value="CAF4391104.1"/>
    <property type="molecule type" value="Genomic_DNA"/>
</dbReference>
<protein>
    <submittedName>
        <fullName evidence="2">Uncharacterized protein</fullName>
    </submittedName>
</protein>
<sequence>LLPYIMLHRNHGNGNIYARGLKRSASPDYSLMDLQKTKVAKIELQKNGGNKENLIKRTQSGKILN</sequence>
<organism evidence="2 3">
    <name type="scientific">Rotaria magnacalcarata</name>
    <dbReference type="NCBI Taxonomy" id="392030"/>
    <lineage>
        <taxon>Eukaryota</taxon>
        <taxon>Metazoa</taxon>
        <taxon>Spiralia</taxon>
        <taxon>Gnathifera</taxon>
        <taxon>Rotifera</taxon>
        <taxon>Eurotatoria</taxon>
        <taxon>Bdelloidea</taxon>
        <taxon>Philodinida</taxon>
        <taxon>Philodinidae</taxon>
        <taxon>Rotaria</taxon>
    </lineage>
</organism>
<feature type="non-terminal residue" evidence="2">
    <location>
        <position position="1"/>
    </location>
</feature>
<evidence type="ECO:0000313" key="3">
    <source>
        <dbReference type="Proteomes" id="UP000681967"/>
    </source>
</evidence>